<name>A0A1G2N7S7_9BACT</name>
<evidence type="ECO:0000313" key="3">
    <source>
        <dbReference type="Proteomes" id="UP000176221"/>
    </source>
</evidence>
<dbReference type="Proteomes" id="UP000176221">
    <property type="component" value="Unassembled WGS sequence"/>
</dbReference>
<evidence type="ECO:0000313" key="2">
    <source>
        <dbReference type="EMBL" id="OHA32217.1"/>
    </source>
</evidence>
<gene>
    <name evidence="2" type="ORF">A2928_01015</name>
</gene>
<proteinExistence type="predicted"/>
<accession>A0A1G2N7S7</accession>
<keyword evidence="1" id="KW-0175">Coiled coil</keyword>
<evidence type="ECO:0000256" key="1">
    <source>
        <dbReference type="SAM" id="Coils"/>
    </source>
</evidence>
<reference evidence="2 3" key="1">
    <citation type="journal article" date="2016" name="Nat. Commun.">
        <title>Thousands of microbial genomes shed light on interconnected biogeochemical processes in an aquifer system.</title>
        <authorList>
            <person name="Anantharaman K."/>
            <person name="Brown C.T."/>
            <person name="Hug L.A."/>
            <person name="Sharon I."/>
            <person name="Castelle C.J."/>
            <person name="Probst A.J."/>
            <person name="Thomas B.C."/>
            <person name="Singh A."/>
            <person name="Wilkins M.J."/>
            <person name="Karaoz U."/>
            <person name="Brodie E.L."/>
            <person name="Williams K.H."/>
            <person name="Hubbard S.S."/>
            <person name="Banfield J.F."/>
        </authorList>
    </citation>
    <scope>NUCLEOTIDE SEQUENCE [LARGE SCALE GENOMIC DNA]</scope>
</reference>
<dbReference type="EMBL" id="MHRX01000051">
    <property type="protein sequence ID" value="OHA32217.1"/>
    <property type="molecule type" value="Genomic_DNA"/>
</dbReference>
<protein>
    <submittedName>
        <fullName evidence="2">Uncharacterized protein</fullName>
    </submittedName>
</protein>
<organism evidence="2 3">
    <name type="scientific">Candidatus Taylorbacteria bacterium RIFCSPLOWO2_01_FULL_45_15b</name>
    <dbReference type="NCBI Taxonomy" id="1802319"/>
    <lineage>
        <taxon>Bacteria</taxon>
        <taxon>Candidatus Tayloriibacteriota</taxon>
    </lineage>
</organism>
<sequence length="81" mass="9227">MISENAAKVDELNELNRRYQPGIGAYILNLRAELINAMNKIYNLEQQAAKQRQRLEEEKESRFQAEGGKKALHEALLSVVA</sequence>
<feature type="coiled-coil region" evidence="1">
    <location>
        <begin position="27"/>
        <end position="61"/>
    </location>
</feature>
<comment type="caution">
    <text evidence="2">The sequence shown here is derived from an EMBL/GenBank/DDBJ whole genome shotgun (WGS) entry which is preliminary data.</text>
</comment>
<dbReference type="AlphaFoldDB" id="A0A1G2N7S7"/>